<accession>A0A1S7SC13</accession>
<name>A0A1S7SC13_AGRTU</name>
<dbReference type="EMBL" id="FBWC01000037">
    <property type="protein sequence ID" value="CUX66005.1"/>
    <property type="molecule type" value="Genomic_DNA"/>
</dbReference>
<dbReference type="InterPro" id="IPR036412">
    <property type="entry name" value="HAD-like_sf"/>
</dbReference>
<organism evidence="1 2">
    <name type="scientific">Agrobacterium tumefaciens str. Kerr 14</name>
    <dbReference type="NCBI Taxonomy" id="1183424"/>
    <lineage>
        <taxon>Bacteria</taxon>
        <taxon>Pseudomonadati</taxon>
        <taxon>Pseudomonadota</taxon>
        <taxon>Alphaproteobacteria</taxon>
        <taxon>Hyphomicrobiales</taxon>
        <taxon>Rhizobiaceae</taxon>
        <taxon>Rhizobium/Agrobacterium group</taxon>
        <taxon>Agrobacterium</taxon>
        <taxon>Agrobacterium tumefaciens complex</taxon>
    </lineage>
</organism>
<gene>
    <name evidence="1" type="ORF">AGR4C_pa60050</name>
</gene>
<dbReference type="Gene3D" id="3.40.50.1000">
    <property type="entry name" value="HAD superfamily/HAD-like"/>
    <property type="match status" value="1"/>
</dbReference>
<sequence>MEKKHSRSIALRAAVTMQICFPTIWCAPVLAIAPKLGLPVEASHGERLRNSAASWKFVPDDAAELVELARSYNLITMTNAWRWAFEHFSAALGHPFHASFTADDTGTEKPDLPSFKGLRICHGQWCQ</sequence>
<proteinExistence type="predicted"/>
<dbReference type="SUPFAM" id="SSF56784">
    <property type="entry name" value="HAD-like"/>
    <property type="match status" value="1"/>
</dbReference>
<dbReference type="AlphaFoldDB" id="A0A1S7SC13"/>
<evidence type="ECO:0000313" key="2">
    <source>
        <dbReference type="Proteomes" id="UP000191897"/>
    </source>
</evidence>
<dbReference type="Gene3D" id="1.10.150.750">
    <property type="match status" value="1"/>
</dbReference>
<dbReference type="InterPro" id="IPR023214">
    <property type="entry name" value="HAD_sf"/>
</dbReference>
<reference evidence="1 2" key="1">
    <citation type="submission" date="2016-01" db="EMBL/GenBank/DDBJ databases">
        <authorList>
            <person name="Oliw E.H."/>
        </authorList>
    </citation>
    <scope>NUCLEOTIDE SEQUENCE [LARGE SCALE GENOMIC DNA]</scope>
    <source>
        <strain evidence="1 2">Kerr 14</strain>
    </source>
</reference>
<dbReference type="Proteomes" id="UP000191897">
    <property type="component" value="Unassembled WGS sequence"/>
</dbReference>
<protein>
    <submittedName>
        <fullName evidence="1">Uncharacterized protein</fullName>
    </submittedName>
</protein>
<evidence type="ECO:0000313" key="1">
    <source>
        <dbReference type="EMBL" id="CUX66005.1"/>
    </source>
</evidence>